<proteinExistence type="predicted"/>
<dbReference type="EMBL" id="CAJNNW010035179">
    <property type="protein sequence ID" value="CAE8726160.1"/>
    <property type="molecule type" value="Genomic_DNA"/>
</dbReference>
<name>A0A813LEZ6_POLGL</name>
<evidence type="ECO:0000313" key="2">
    <source>
        <dbReference type="Proteomes" id="UP000626109"/>
    </source>
</evidence>
<comment type="caution">
    <text evidence="1">The sequence shown here is derived from an EMBL/GenBank/DDBJ whole genome shotgun (WGS) entry which is preliminary data.</text>
</comment>
<sequence length="101" mass="10700">MEFMLPMMQAIHSGGDLFFPNSEFEVNNWSPSSAMPQHQPVGMASVLLPSGCSTGPPMAWGTPAPPAECWGPGAGAPMDMSSDMFFGMPAEHLPELVHIPG</sequence>
<organism evidence="1 2">
    <name type="scientific">Polarella glacialis</name>
    <name type="common">Dinoflagellate</name>
    <dbReference type="NCBI Taxonomy" id="89957"/>
    <lineage>
        <taxon>Eukaryota</taxon>
        <taxon>Sar</taxon>
        <taxon>Alveolata</taxon>
        <taxon>Dinophyceae</taxon>
        <taxon>Suessiales</taxon>
        <taxon>Suessiaceae</taxon>
        <taxon>Polarella</taxon>
    </lineage>
</organism>
<protein>
    <submittedName>
        <fullName evidence="1">Uncharacterized protein</fullName>
    </submittedName>
</protein>
<evidence type="ECO:0000313" key="1">
    <source>
        <dbReference type="EMBL" id="CAE8726160.1"/>
    </source>
</evidence>
<gene>
    <name evidence="1" type="ORF">PGLA2088_LOCUS44393</name>
</gene>
<dbReference type="Proteomes" id="UP000626109">
    <property type="component" value="Unassembled WGS sequence"/>
</dbReference>
<reference evidence="1" key="1">
    <citation type="submission" date="2021-02" db="EMBL/GenBank/DDBJ databases">
        <authorList>
            <person name="Dougan E. K."/>
            <person name="Rhodes N."/>
            <person name="Thang M."/>
            <person name="Chan C."/>
        </authorList>
    </citation>
    <scope>NUCLEOTIDE SEQUENCE</scope>
</reference>
<accession>A0A813LEZ6</accession>
<dbReference type="AlphaFoldDB" id="A0A813LEZ6"/>